<dbReference type="AlphaFoldDB" id="A0A840SMX8"/>
<dbReference type="RefSeq" id="WP_184149049.1">
    <property type="nucleotide sequence ID" value="NZ_JACHFM010000002.1"/>
</dbReference>
<protein>
    <recommendedName>
        <fullName evidence="4">DUF1311 domain-containing protein</fullName>
    </recommendedName>
</protein>
<name>A0A840SMX8_9RHOB</name>
<evidence type="ECO:0000256" key="1">
    <source>
        <dbReference type="SAM" id="SignalP"/>
    </source>
</evidence>
<gene>
    <name evidence="2" type="ORF">HNP73_002290</name>
</gene>
<feature type="signal peptide" evidence="1">
    <location>
        <begin position="1"/>
        <end position="21"/>
    </location>
</feature>
<evidence type="ECO:0000313" key="2">
    <source>
        <dbReference type="EMBL" id="MBB5222354.1"/>
    </source>
</evidence>
<reference evidence="2 3" key="1">
    <citation type="submission" date="2020-08" db="EMBL/GenBank/DDBJ databases">
        <title>Genomic Encyclopedia of Type Strains, Phase IV (KMG-IV): sequencing the most valuable type-strain genomes for metagenomic binning, comparative biology and taxonomic classification.</title>
        <authorList>
            <person name="Goeker M."/>
        </authorList>
    </citation>
    <scope>NUCLEOTIDE SEQUENCE [LARGE SCALE GENOMIC DNA]</scope>
    <source>
        <strain evidence="2 3">DSM 101730</strain>
    </source>
</reference>
<evidence type="ECO:0000313" key="3">
    <source>
        <dbReference type="Proteomes" id="UP000549457"/>
    </source>
</evidence>
<keyword evidence="3" id="KW-1185">Reference proteome</keyword>
<dbReference type="Proteomes" id="UP000549457">
    <property type="component" value="Unassembled WGS sequence"/>
</dbReference>
<organism evidence="2 3">
    <name type="scientific">Amaricoccus macauensis</name>
    <dbReference type="NCBI Taxonomy" id="57001"/>
    <lineage>
        <taxon>Bacteria</taxon>
        <taxon>Pseudomonadati</taxon>
        <taxon>Pseudomonadota</taxon>
        <taxon>Alphaproteobacteria</taxon>
        <taxon>Rhodobacterales</taxon>
        <taxon>Paracoccaceae</taxon>
        <taxon>Amaricoccus</taxon>
    </lineage>
</organism>
<proteinExistence type="predicted"/>
<feature type="chain" id="PRO_5032377239" description="DUF1311 domain-containing protein" evidence="1">
    <location>
        <begin position="22"/>
        <end position="202"/>
    </location>
</feature>
<dbReference type="EMBL" id="JACHFM010000002">
    <property type="protein sequence ID" value="MBB5222354.1"/>
    <property type="molecule type" value="Genomic_DNA"/>
</dbReference>
<keyword evidence="1" id="KW-0732">Signal</keyword>
<comment type="caution">
    <text evidence="2">The sequence shown here is derived from an EMBL/GenBank/DDBJ whole genome shotgun (WGS) entry which is preliminary data.</text>
</comment>
<evidence type="ECO:0008006" key="4">
    <source>
        <dbReference type="Google" id="ProtNLM"/>
    </source>
</evidence>
<accession>A0A840SMX8</accession>
<sequence>MRALIPLALLAPLCFAAPALAQQEIDPDWPCIQRKVPELSIGQMWSAALPQDGAEPDRAAIDLAARITPRRVSDDEVRDIASAYAATLTPEERPERLAEVFASVLDRINTERAQVISGISRYSHRQIEMADRIAAREASLAELEKVPEDQRDMDRFEEEADGVKWDTRVYRDRQQSLTYVCETPVLLEQRAFSIARLLQGMI</sequence>